<dbReference type="GO" id="GO:0010467">
    <property type="term" value="P:gene expression"/>
    <property type="evidence" value="ECO:0007669"/>
    <property type="project" value="UniProtKB-ARBA"/>
</dbReference>
<proteinExistence type="inferred from homology"/>
<dbReference type="GO" id="GO:0005829">
    <property type="term" value="C:cytosol"/>
    <property type="evidence" value="ECO:0007669"/>
    <property type="project" value="TreeGrafter"/>
</dbReference>
<name>X1F9S3_9ZZZZ</name>
<dbReference type="GO" id="GO:0042802">
    <property type="term" value="F:identical protein binding"/>
    <property type="evidence" value="ECO:0007669"/>
    <property type="project" value="UniProtKB-ARBA"/>
</dbReference>
<evidence type="ECO:0000313" key="4">
    <source>
        <dbReference type="EMBL" id="GAH42391.1"/>
    </source>
</evidence>
<dbReference type="PROSITE" id="PS00045">
    <property type="entry name" value="HISTONE_LIKE"/>
    <property type="match status" value="1"/>
</dbReference>
<dbReference type="Pfam" id="PF00216">
    <property type="entry name" value="Bac_DNA_binding"/>
    <property type="match status" value="1"/>
</dbReference>
<keyword evidence="2" id="KW-0226">DNA condensation</keyword>
<evidence type="ECO:0000256" key="2">
    <source>
        <dbReference type="ARBA" id="ARBA00023067"/>
    </source>
</evidence>
<dbReference type="GO" id="GO:0030261">
    <property type="term" value="P:chromosome condensation"/>
    <property type="evidence" value="ECO:0007669"/>
    <property type="project" value="UniProtKB-KW"/>
</dbReference>
<keyword evidence="3" id="KW-0238">DNA-binding</keyword>
<dbReference type="PANTHER" id="PTHR33175:SF3">
    <property type="entry name" value="DNA-BINDING PROTEIN HU-BETA"/>
    <property type="match status" value="1"/>
</dbReference>
<dbReference type="InterPro" id="IPR020816">
    <property type="entry name" value="Histone-like_DNA-bd_CS"/>
</dbReference>
<dbReference type="Gene3D" id="4.10.520.10">
    <property type="entry name" value="IHF-like DNA-binding proteins"/>
    <property type="match status" value="1"/>
</dbReference>
<reference evidence="4" key="1">
    <citation type="journal article" date="2014" name="Front. Microbiol.">
        <title>High frequency of phylogenetically diverse reductive dehalogenase-homologous genes in deep subseafloor sedimentary metagenomes.</title>
        <authorList>
            <person name="Kawai M."/>
            <person name="Futagami T."/>
            <person name="Toyoda A."/>
            <person name="Takaki Y."/>
            <person name="Nishi S."/>
            <person name="Hori S."/>
            <person name="Arai W."/>
            <person name="Tsubouchi T."/>
            <person name="Morono Y."/>
            <person name="Uchiyama I."/>
            <person name="Ito T."/>
            <person name="Fujiyama A."/>
            <person name="Inagaki F."/>
            <person name="Takami H."/>
        </authorList>
    </citation>
    <scope>NUCLEOTIDE SEQUENCE</scope>
    <source>
        <strain evidence="4">Expedition CK06-06</strain>
    </source>
</reference>
<dbReference type="InterPro" id="IPR000119">
    <property type="entry name" value="Hist_DNA-bd"/>
</dbReference>
<dbReference type="InterPro" id="IPR010992">
    <property type="entry name" value="IHF-like_DNA-bd_dom_sf"/>
</dbReference>
<dbReference type="EMBL" id="BARU01008526">
    <property type="protein sequence ID" value="GAH42391.1"/>
    <property type="molecule type" value="Genomic_DNA"/>
</dbReference>
<protein>
    <recommendedName>
        <fullName evidence="5">DNA-binding protein HU</fullName>
    </recommendedName>
</protein>
<dbReference type="CDD" id="cd13831">
    <property type="entry name" value="HU"/>
    <property type="match status" value="1"/>
</dbReference>
<comment type="similarity">
    <text evidence="1">Belongs to the bacterial histone-like protein family.</text>
</comment>
<dbReference type="SMART" id="SM00411">
    <property type="entry name" value="BHL"/>
    <property type="match status" value="1"/>
</dbReference>
<sequence>MNKQDFIDKISRKAGITKREAKESIDVLFEEITKALKKGQKVTFVGFGTFSTRRRKARKGRNPKTGATIKIAAKRVPKFSAGKALKESVK</sequence>
<dbReference type="PANTHER" id="PTHR33175">
    <property type="entry name" value="DNA-BINDING PROTEIN HU"/>
    <property type="match status" value="1"/>
</dbReference>
<gene>
    <name evidence="4" type="ORF">S03H2_16661</name>
</gene>
<comment type="caution">
    <text evidence="4">The sequence shown here is derived from an EMBL/GenBank/DDBJ whole genome shotgun (WGS) entry which is preliminary data.</text>
</comment>
<dbReference type="GO" id="GO:0032991">
    <property type="term" value="C:protein-containing complex"/>
    <property type="evidence" value="ECO:0007669"/>
    <property type="project" value="UniProtKB-ARBA"/>
</dbReference>
<accession>X1F9S3</accession>
<evidence type="ECO:0000256" key="1">
    <source>
        <dbReference type="ARBA" id="ARBA00010529"/>
    </source>
</evidence>
<dbReference type="GO" id="GO:0003677">
    <property type="term" value="F:DNA binding"/>
    <property type="evidence" value="ECO:0007669"/>
    <property type="project" value="UniProtKB-KW"/>
</dbReference>
<dbReference type="AlphaFoldDB" id="X1F9S3"/>
<organism evidence="4">
    <name type="scientific">marine sediment metagenome</name>
    <dbReference type="NCBI Taxonomy" id="412755"/>
    <lineage>
        <taxon>unclassified sequences</taxon>
        <taxon>metagenomes</taxon>
        <taxon>ecological metagenomes</taxon>
    </lineage>
</organism>
<evidence type="ECO:0000256" key="3">
    <source>
        <dbReference type="ARBA" id="ARBA00023125"/>
    </source>
</evidence>
<dbReference type="SUPFAM" id="SSF47729">
    <property type="entry name" value="IHF-like DNA-binding proteins"/>
    <property type="match status" value="1"/>
</dbReference>
<dbReference type="FunFam" id="4.10.520.10:FF:000001">
    <property type="entry name" value="DNA-binding protein HU"/>
    <property type="match status" value="1"/>
</dbReference>
<dbReference type="GO" id="GO:0030527">
    <property type="term" value="F:structural constituent of chromatin"/>
    <property type="evidence" value="ECO:0007669"/>
    <property type="project" value="InterPro"/>
</dbReference>
<dbReference type="PRINTS" id="PR01727">
    <property type="entry name" value="DNABINDINGHU"/>
</dbReference>
<evidence type="ECO:0008006" key="5">
    <source>
        <dbReference type="Google" id="ProtNLM"/>
    </source>
</evidence>